<comment type="caution">
    <text evidence="1">The sequence shown here is derived from an EMBL/GenBank/DDBJ whole genome shotgun (WGS) entry which is preliminary data.</text>
</comment>
<dbReference type="Proteomes" id="UP000823674">
    <property type="component" value="Chromosome A08"/>
</dbReference>
<evidence type="ECO:0000313" key="2">
    <source>
        <dbReference type="Proteomes" id="UP000823674"/>
    </source>
</evidence>
<name>A0ABQ7LTC8_BRACM</name>
<reference evidence="1 2" key="1">
    <citation type="submission" date="2021-03" db="EMBL/GenBank/DDBJ databases">
        <authorList>
            <person name="King G.J."/>
            <person name="Bancroft I."/>
            <person name="Baten A."/>
            <person name="Bloomfield J."/>
            <person name="Borpatragohain P."/>
            <person name="He Z."/>
            <person name="Irish N."/>
            <person name="Irwin J."/>
            <person name="Liu K."/>
            <person name="Mauleon R.P."/>
            <person name="Moore J."/>
            <person name="Morris R."/>
            <person name="Ostergaard L."/>
            <person name="Wang B."/>
            <person name="Wells R."/>
        </authorList>
    </citation>
    <scope>NUCLEOTIDE SEQUENCE [LARGE SCALE GENOMIC DNA]</scope>
    <source>
        <strain evidence="1">R-o-18</strain>
        <tissue evidence="1">Leaf</tissue>
    </source>
</reference>
<proteinExistence type="predicted"/>
<accession>A0ABQ7LTC8</accession>
<organism evidence="1 2">
    <name type="scientific">Brassica rapa subsp. trilocularis</name>
    <dbReference type="NCBI Taxonomy" id="1813537"/>
    <lineage>
        <taxon>Eukaryota</taxon>
        <taxon>Viridiplantae</taxon>
        <taxon>Streptophyta</taxon>
        <taxon>Embryophyta</taxon>
        <taxon>Tracheophyta</taxon>
        <taxon>Spermatophyta</taxon>
        <taxon>Magnoliopsida</taxon>
        <taxon>eudicotyledons</taxon>
        <taxon>Gunneridae</taxon>
        <taxon>Pentapetalae</taxon>
        <taxon>rosids</taxon>
        <taxon>malvids</taxon>
        <taxon>Brassicales</taxon>
        <taxon>Brassicaceae</taxon>
        <taxon>Brassiceae</taxon>
        <taxon>Brassica</taxon>
    </lineage>
</organism>
<keyword evidence="2" id="KW-1185">Reference proteome</keyword>
<protein>
    <submittedName>
        <fullName evidence="1">Uncharacterized protein</fullName>
    </submittedName>
</protein>
<evidence type="ECO:0000313" key="1">
    <source>
        <dbReference type="EMBL" id="KAG5388870.1"/>
    </source>
</evidence>
<dbReference type="EMBL" id="JADBGQ010000007">
    <property type="protein sequence ID" value="KAG5388870.1"/>
    <property type="molecule type" value="Genomic_DNA"/>
</dbReference>
<gene>
    <name evidence="1" type="primary">A08p013940.1_BraROA</name>
    <name evidence="1" type="ORF">IGI04_030411</name>
</gene>
<feature type="non-terminal residue" evidence="1">
    <location>
        <position position="1"/>
    </location>
</feature>
<sequence length="99" mass="11158">EGDVGLLEDYVASEDIPFIRSLTISSAHRRDTFCWNYTKNDQYTVKSGDIIDDPQVLSLGNICMIDGLWTSTSQFSGCGWAWIDSLGKVQLMGTRNYIR</sequence>